<dbReference type="InterPro" id="IPR052429">
    <property type="entry name" value="BAH_domain_protein"/>
</dbReference>
<keyword evidence="2" id="KW-1185">Reference proteome</keyword>
<accession>A0A553RCJ7</accession>
<dbReference type="OrthoDB" id="8828396at2759"/>
<dbReference type="PANTHER" id="PTHR12505:SF22">
    <property type="entry name" value="BAH AND COILED-COIL DOMAIN-CONTAINING PROTEIN 1"/>
    <property type="match status" value="1"/>
</dbReference>
<proteinExistence type="predicted"/>
<reference evidence="1 2" key="1">
    <citation type="journal article" date="2019" name="Sci. Data">
        <title>Hybrid genome assembly and annotation of Danionella translucida.</title>
        <authorList>
            <person name="Kadobianskyi M."/>
            <person name="Schulze L."/>
            <person name="Schuelke M."/>
            <person name="Judkewitz B."/>
        </authorList>
    </citation>
    <scope>NUCLEOTIDE SEQUENCE [LARGE SCALE GENOMIC DNA]</scope>
    <source>
        <strain evidence="1 2">Bolton</strain>
    </source>
</reference>
<dbReference type="PANTHER" id="PTHR12505">
    <property type="entry name" value="PHD FINGER TRANSCRIPTION FACTOR"/>
    <property type="match status" value="1"/>
</dbReference>
<comment type="caution">
    <text evidence="1">The sequence shown here is derived from an EMBL/GenBank/DDBJ whole genome shotgun (WGS) entry which is preliminary data.</text>
</comment>
<dbReference type="AlphaFoldDB" id="A0A553RCJ7"/>
<protein>
    <submittedName>
        <fullName evidence="1">Uncharacterized protein</fullName>
    </submittedName>
</protein>
<dbReference type="EMBL" id="SRMA01025010">
    <property type="protein sequence ID" value="TRY99912.1"/>
    <property type="molecule type" value="Genomic_DNA"/>
</dbReference>
<dbReference type="Proteomes" id="UP000316079">
    <property type="component" value="Unassembled WGS sequence"/>
</dbReference>
<evidence type="ECO:0000313" key="2">
    <source>
        <dbReference type="Proteomes" id="UP000316079"/>
    </source>
</evidence>
<sequence>MGRRDFAPPPHLLAERGALVHRAASRITSAGHATVQHPGHFQPGKYYPSHIPMPPHSDARSLTPAVLQTPTHGITSLSNKTRLQSTKESASESSLTISVFGRTHVTWFSHIYRIESSLACSIVTRHACQLCAVHEKSPSSEGTHPCSPPQTMHPHVINACRK</sequence>
<organism evidence="1 2">
    <name type="scientific">Danionella cerebrum</name>
    <dbReference type="NCBI Taxonomy" id="2873325"/>
    <lineage>
        <taxon>Eukaryota</taxon>
        <taxon>Metazoa</taxon>
        <taxon>Chordata</taxon>
        <taxon>Craniata</taxon>
        <taxon>Vertebrata</taxon>
        <taxon>Euteleostomi</taxon>
        <taxon>Actinopterygii</taxon>
        <taxon>Neopterygii</taxon>
        <taxon>Teleostei</taxon>
        <taxon>Ostariophysi</taxon>
        <taxon>Cypriniformes</taxon>
        <taxon>Danionidae</taxon>
        <taxon>Danioninae</taxon>
        <taxon>Danionella</taxon>
    </lineage>
</organism>
<evidence type="ECO:0000313" key="1">
    <source>
        <dbReference type="EMBL" id="TRY99912.1"/>
    </source>
</evidence>
<name>A0A553RCJ7_9TELE</name>
<dbReference type="STRING" id="623744.A0A553RCJ7"/>
<gene>
    <name evidence="1" type="ORF">DNTS_004342</name>
</gene>